<gene>
    <name evidence="1" type="ORF">GT037_010892</name>
</gene>
<reference evidence="1" key="2">
    <citation type="submission" date="2020-08" db="EMBL/GenBank/DDBJ databases">
        <title>Draft Genome Sequence of Cumin Blight Pathogen Alternaria burnsii.</title>
        <authorList>
            <person name="Feng Z."/>
        </authorList>
    </citation>
    <scope>NUCLEOTIDE SEQUENCE</scope>
    <source>
        <strain evidence="1">CBS107.38</strain>
    </source>
</reference>
<accession>A0A8H7AXY8</accession>
<dbReference type="GeneID" id="62209117"/>
<evidence type="ECO:0008006" key="3">
    <source>
        <dbReference type="Google" id="ProtNLM"/>
    </source>
</evidence>
<organism evidence="1 2">
    <name type="scientific">Alternaria burnsii</name>
    <dbReference type="NCBI Taxonomy" id="1187904"/>
    <lineage>
        <taxon>Eukaryota</taxon>
        <taxon>Fungi</taxon>
        <taxon>Dikarya</taxon>
        <taxon>Ascomycota</taxon>
        <taxon>Pezizomycotina</taxon>
        <taxon>Dothideomycetes</taxon>
        <taxon>Pleosporomycetidae</taxon>
        <taxon>Pleosporales</taxon>
        <taxon>Pleosporineae</taxon>
        <taxon>Pleosporaceae</taxon>
        <taxon>Alternaria</taxon>
        <taxon>Alternaria sect. Alternaria</taxon>
    </lineage>
</organism>
<sequence>MSQPKITAFANEILDNIFSRLIDKDDWLALCKTHRSFKASGQRLLFRDIQIPAQHSAHSTGRCSMLLGALTAASHLLGFVETLQIDCCLKGDLVLERDSIHAILTKVQTIQRLTIFIVDQPHEDLAYDLRNEISSGIIHMLQNQANVKQIIINCPARHSFDAEMLFTLESATTLHVRENTPHLKRLGFPRKPGGQICNIDLQNSTPTDYAQELVYVPDSVRTCLETQETTIFAFKGQHGGFITF</sequence>
<proteinExistence type="predicted"/>
<dbReference type="RefSeq" id="XP_038781493.1">
    <property type="nucleotide sequence ID" value="XM_038935939.1"/>
</dbReference>
<reference evidence="1" key="1">
    <citation type="submission" date="2020-01" db="EMBL/GenBank/DDBJ databases">
        <authorList>
            <person name="Feng Z.H.Z."/>
        </authorList>
    </citation>
    <scope>NUCLEOTIDE SEQUENCE</scope>
    <source>
        <strain evidence="1">CBS107.38</strain>
    </source>
</reference>
<name>A0A8H7AXY8_9PLEO</name>
<dbReference type="Proteomes" id="UP000596902">
    <property type="component" value="Unassembled WGS sequence"/>
</dbReference>
<evidence type="ECO:0000313" key="1">
    <source>
        <dbReference type="EMBL" id="KAF7671111.1"/>
    </source>
</evidence>
<evidence type="ECO:0000313" key="2">
    <source>
        <dbReference type="Proteomes" id="UP000596902"/>
    </source>
</evidence>
<protein>
    <recommendedName>
        <fullName evidence="3">F-box domain-containing protein</fullName>
    </recommendedName>
</protein>
<dbReference type="EMBL" id="JAAABM010000025">
    <property type="protein sequence ID" value="KAF7671111.1"/>
    <property type="molecule type" value="Genomic_DNA"/>
</dbReference>
<comment type="caution">
    <text evidence="1">The sequence shown here is derived from an EMBL/GenBank/DDBJ whole genome shotgun (WGS) entry which is preliminary data.</text>
</comment>
<keyword evidence="2" id="KW-1185">Reference proteome</keyword>
<dbReference type="AlphaFoldDB" id="A0A8H7AXY8"/>